<dbReference type="STRING" id="7167.A0A182F956"/>
<dbReference type="InterPro" id="IPR039599">
    <property type="entry name" value="RBM48"/>
</dbReference>
<dbReference type="InterPro" id="IPR035979">
    <property type="entry name" value="RBD_domain_sf"/>
</dbReference>
<feature type="compositionally biased region" description="Basic and acidic residues" evidence="1">
    <location>
        <begin position="173"/>
        <end position="184"/>
    </location>
</feature>
<feature type="region of interest" description="Disordered" evidence="1">
    <location>
        <begin position="1"/>
        <end position="26"/>
    </location>
</feature>
<evidence type="ECO:0000256" key="1">
    <source>
        <dbReference type="SAM" id="MobiDB-lite"/>
    </source>
</evidence>
<dbReference type="Proteomes" id="UP000069272">
    <property type="component" value="Chromosome 2R"/>
</dbReference>
<protein>
    <submittedName>
        <fullName evidence="2">Uncharacterized protein</fullName>
    </submittedName>
</protein>
<dbReference type="SUPFAM" id="SSF54928">
    <property type="entry name" value="RNA-binding domain, RBD"/>
    <property type="match status" value="1"/>
</dbReference>
<feature type="compositionally biased region" description="Basic residues" evidence="1">
    <location>
        <begin position="921"/>
        <end position="936"/>
    </location>
</feature>
<feature type="region of interest" description="Disordered" evidence="1">
    <location>
        <begin position="349"/>
        <end position="369"/>
    </location>
</feature>
<dbReference type="EnsemblMetazoa" id="AALB003030-RA">
    <property type="protein sequence ID" value="AALB003030-PA"/>
    <property type="gene ID" value="AALB003030"/>
</dbReference>
<dbReference type="VEuPathDB" id="VectorBase:AALB003030"/>
<dbReference type="VEuPathDB" id="VectorBase:AALB20_035548"/>
<dbReference type="InterPro" id="IPR012677">
    <property type="entry name" value="Nucleotide-bd_a/b_plait_sf"/>
</dbReference>
<feature type="compositionally biased region" description="Pro residues" evidence="1">
    <location>
        <begin position="481"/>
        <end position="492"/>
    </location>
</feature>
<organism evidence="2 3">
    <name type="scientific">Anopheles albimanus</name>
    <name type="common">New world malaria mosquito</name>
    <dbReference type="NCBI Taxonomy" id="7167"/>
    <lineage>
        <taxon>Eukaryota</taxon>
        <taxon>Metazoa</taxon>
        <taxon>Ecdysozoa</taxon>
        <taxon>Arthropoda</taxon>
        <taxon>Hexapoda</taxon>
        <taxon>Insecta</taxon>
        <taxon>Pterygota</taxon>
        <taxon>Neoptera</taxon>
        <taxon>Endopterygota</taxon>
        <taxon>Diptera</taxon>
        <taxon>Nematocera</taxon>
        <taxon>Culicoidea</taxon>
        <taxon>Culicidae</taxon>
        <taxon>Anophelinae</taxon>
        <taxon>Anopheles</taxon>
    </lineage>
</organism>
<dbReference type="GO" id="GO:0005654">
    <property type="term" value="C:nucleoplasm"/>
    <property type="evidence" value="ECO:0007669"/>
    <property type="project" value="TreeGrafter"/>
</dbReference>
<sequence length="945" mass="104520">MSSNEGHSVQNPVDDHHVRRKYCENRPQYRRSRKLTAVRAYSVANESRHLLVFGVPQIELQREVRQAFSRIGPVENVENVTAAWQQQHTGQDQEADPLALEPFTDVFHVCFKKLEKARRAKRALDAHNFYGGLLHISYAPERETVEEVRAKLAQRRSEVRYRTKVVRSKPKPKAQERAKQEPVPEVHPAVGSVGVKQRRRSAIIAAASRMATKRVKCRTCDLVFCCAKCRLKHEDGNHPEMAMIRKICYICNNRPFPLRRDTVISPNNLLLAHVFKEHLPLRCNSCTQIGKCFQFCPTAAAEKHGGCLLESQQEGAKKPVPVRRTTVDDDEEKENVELATAVIVPAVAEPKQRPQKRRSIPPSGDLYPVPEPQQEEVDEALLTPLTKINLRWKRKSRQSFDSMLSTTANNNSSTLESNRVADVTGQRPKLVRSTSTPMYQWQILPSMKVSNDSFTATLGQMSSIHCSSGSDTDSRADDICSPPPSSVPLQAPPPEIVVAEPSPAEDFHKVRAIIRNQSKAAATPLRQVMSKSIQRAIAQHTQHTRQQQHQQLGAYSKMLQPGTQRKMSFSSTISSVGNDSSHNSTIASPVPDPLDLRTTPAMKRDGKEARTKPMATVQTTIGSNVNKVQHPVDEHETEYYETHRDLESLRAADESTAAERENRENNWKLHADGRGGLAQQANRSYERTPKSSGTLLKKVISFHGISTVAPADKNDTKNEADEEDVWGTPCAVVPPMRSYSCSAVGLGNTFQTASSLMEPVGEAYPDDVFSASAELNVPKEKLEMGDGKIVGPVGANGGGSRLWSIVSNVIRLASRSDVLQENSPQPATESSVQSVGGGIVRRAMSFADYLKTRYSGEHGGAARRTSSSGSDEYRVAAVSNCKKRKRVTSVYASRSAYSAVSGNGPPPVLPPVTKVTYSPAAKRKRIQARQPIHRLRYGSDDSGSN</sequence>
<reference evidence="2" key="2">
    <citation type="submission" date="2022-08" db="UniProtKB">
        <authorList>
            <consortium name="EnsemblMetazoa"/>
        </authorList>
    </citation>
    <scope>IDENTIFICATION</scope>
    <source>
        <strain evidence="2">STECLA/ALBI9_A</strain>
    </source>
</reference>
<accession>A0A182F956</accession>
<proteinExistence type="predicted"/>
<keyword evidence="3" id="KW-1185">Reference proteome</keyword>
<dbReference type="AlphaFoldDB" id="A0A182F956"/>
<feature type="compositionally biased region" description="Polar residues" evidence="1">
    <location>
        <begin position="1"/>
        <end position="11"/>
    </location>
</feature>
<dbReference type="Gene3D" id="3.30.70.330">
    <property type="match status" value="1"/>
</dbReference>
<dbReference type="PANTHER" id="PTHR20957:SF0">
    <property type="entry name" value="RNA-BINDING PROTEIN 48"/>
    <property type="match status" value="1"/>
</dbReference>
<feature type="compositionally biased region" description="Polar residues" evidence="1">
    <location>
        <begin position="571"/>
        <end position="587"/>
    </location>
</feature>
<feature type="region of interest" description="Disordered" evidence="1">
    <location>
        <begin position="163"/>
        <end position="186"/>
    </location>
</feature>
<feature type="region of interest" description="Disordered" evidence="1">
    <location>
        <begin position="464"/>
        <end position="492"/>
    </location>
</feature>
<evidence type="ECO:0000313" key="2">
    <source>
        <dbReference type="EnsemblMetazoa" id="AALB003030-PA"/>
    </source>
</evidence>
<dbReference type="PANTHER" id="PTHR20957">
    <property type="entry name" value="RNA-BINDING PROTEIN 48"/>
    <property type="match status" value="1"/>
</dbReference>
<feature type="region of interest" description="Disordered" evidence="1">
    <location>
        <begin position="919"/>
        <end position="945"/>
    </location>
</feature>
<feature type="compositionally biased region" description="Basic and acidic residues" evidence="1">
    <location>
        <begin position="13"/>
        <end position="24"/>
    </location>
</feature>
<name>A0A182F956_ANOAL</name>
<dbReference type="GO" id="GO:0003676">
    <property type="term" value="F:nucleic acid binding"/>
    <property type="evidence" value="ECO:0007669"/>
    <property type="project" value="InterPro"/>
</dbReference>
<feature type="compositionally biased region" description="Basic residues" evidence="1">
    <location>
        <begin position="163"/>
        <end position="172"/>
    </location>
</feature>
<feature type="region of interest" description="Disordered" evidence="1">
    <location>
        <begin position="571"/>
        <end position="598"/>
    </location>
</feature>
<reference evidence="2 3" key="1">
    <citation type="journal article" date="2017" name="G3 (Bethesda)">
        <title>The Physical Genome Mapping of Anopheles albimanus Corrected Scaffold Misassemblies and Identified Interarm Rearrangements in Genus Anopheles.</title>
        <authorList>
            <person name="Artemov G.N."/>
            <person name="Peery A.N."/>
            <person name="Jiang X."/>
            <person name="Tu Z."/>
            <person name="Stegniy V.N."/>
            <person name="Sharakhova M.V."/>
            <person name="Sharakhov I.V."/>
        </authorList>
    </citation>
    <scope>NUCLEOTIDE SEQUENCE [LARGE SCALE GENOMIC DNA]</scope>
    <source>
        <strain evidence="2 3">ALBI9_A</strain>
    </source>
</reference>
<evidence type="ECO:0000313" key="3">
    <source>
        <dbReference type="Proteomes" id="UP000069272"/>
    </source>
</evidence>